<accession>A0A8A7KF01</accession>
<keyword evidence="1" id="KW-0575">Peroxidase</keyword>
<protein>
    <submittedName>
        <fullName evidence="1">Iron-dependent peroxidase</fullName>
    </submittedName>
</protein>
<proteinExistence type="predicted"/>
<keyword evidence="2" id="KW-1185">Reference proteome</keyword>
<gene>
    <name evidence="1" type="ORF">GM661_12175</name>
</gene>
<dbReference type="EMBL" id="CP046640">
    <property type="protein sequence ID" value="QTL98665.1"/>
    <property type="molecule type" value="Genomic_DNA"/>
</dbReference>
<name>A0A8A7KF01_9FIRM</name>
<reference evidence="1" key="1">
    <citation type="submission" date="2019-12" db="EMBL/GenBank/DDBJ databases">
        <authorList>
            <person name="zhang j."/>
            <person name="sun C.M."/>
        </authorList>
    </citation>
    <scope>NUCLEOTIDE SEQUENCE</scope>
    <source>
        <strain evidence="1">NS-1</strain>
    </source>
</reference>
<dbReference type="KEGG" id="ifn:GM661_12175"/>
<dbReference type="AlphaFoldDB" id="A0A8A7KF01"/>
<evidence type="ECO:0000313" key="2">
    <source>
        <dbReference type="Proteomes" id="UP000665020"/>
    </source>
</evidence>
<evidence type="ECO:0000313" key="1">
    <source>
        <dbReference type="EMBL" id="QTL98665.1"/>
    </source>
</evidence>
<sequence length="229" mass="27536">MDYIWDVLIKAKNEGIDLKDVRFCFASGFSPYMELSDSCINFRDIDKDVEINPYYRFFDIFKDLFDANYYKNGELRDVLFDLVVHFLGELDLNRGMDRVEYHKWFFYRELIEGTFGQRGKENIKYFSIDEKNILIRNLYKLYITGDHIFYLKDTIKNIFKGSIVYLNKLDKNEFLVYIRQVDSSENLKKMELIEDLFLPINFSIKIYWKFHFGIIDVAETMRIGSIANY</sequence>
<dbReference type="RefSeq" id="WP_230867070.1">
    <property type="nucleotide sequence ID" value="NZ_CP046640.1"/>
</dbReference>
<dbReference type="Proteomes" id="UP000665020">
    <property type="component" value="Chromosome"/>
</dbReference>
<organism evidence="1 2">
    <name type="scientific">Iocasia fonsfrigidae</name>
    <dbReference type="NCBI Taxonomy" id="2682810"/>
    <lineage>
        <taxon>Bacteria</taxon>
        <taxon>Bacillati</taxon>
        <taxon>Bacillota</taxon>
        <taxon>Clostridia</taxon>
        <taxon>Halanaerobiales</taxon>
        <taxon>Halanaerobiaceae</taxon>
        <taxon>Iocasia</taxon>
    </lineage>
</organism>
<dbReference type="GO" id="GO:0004601">
    <property type="term" value="F:peroxidase activity"/>
    <property type="evidence" value="ECO:0007669"/>
    <property type="project" value="UniProtKB-KW"/>
</dbReference>
<keyword evidence="1" id="KW-0560">Oxidoreductase</keyword>